<evidence type="ECO:0000256" key="1">
    <source>
        <dbReference type="SAM" id="MobiDB-lite"/>
    </source>
</evidence>
<feature type="compositionally biased region" description="Low complexity" evidence="1">
    <location>
        <begin position="33"/>
        <end position="55"/>
    </location>
</feature>
<comment type="caution">
    <text evidence="2">The sequence shown here is derived from an EMBL/GenBank/DDBJ whole genome shotgun (WGS) entry which is preliminary data.</text>
</comment>
<feature type="region of interest" description="Disordered" evidence="1">
    <location>
        <begin position="1"/>
        <end position="258"/>
    </location>
</feature>
<feature type="compositionally biased region" description="Low complexity" evidence="1">
    <location>
        <begin position="110"/>
        <end position="123"/>
    </location>
</feature>
<dbReference type="EMBL" id="JBFCZG010000001">
    <property type="protein sequence ID" value="KAL3428357.1"/>
    <property type="molecule type" value="Genomic_DNA"/>
</dbReference>
<accession>A0ABR4PYB9</accession>
<reference evidence="2 3" key="1">
    <citation type="submission" date="2024-06" db="EMBL/GenBank/DDBJ databases">
        <title>Complete genome of Phlyctema vagabunda strain 19-DSS-EL-015.</title>
        <authorList>
            <person name="Fiorenzani C."/>
        </authorList>
    </citation>
    <scope>NUCLEOTIDE SEQUENCE [LARGE SCALE GENOMIC DNA]</scope>
    <source>
        <strain evidence="2 3">19-DSS-EL-015</strain>
    </source>
</reference>
<protein>
    <submittedName>
        <fullName evidence="2">Uncharacterized protein</fullName>
    </submittedName>
</protein>
<feature type="compositionally biased region" description="Low complexity" evidence="1">
    <location>
        <begin position="17"/>
        <end position="26"/>
    </location>
</feature>
<keyword evidence="3" id="KW-1185">Reference proteome</keyword>
<feature type="compositionally biased region" description="Pro residues" evidence="1">
    <location>
        <begin position="82"/>
        <end position="91"/>
    </location>
</feature>
<evidence type="ECO:0000313" key="3">
    <source>
        <dbReference type="Proteomes" id="UP001629113"/>
    </source>
</evidence>
<gene>
    <name evidence="2" type="ORF">PVAG01_01866</name>
</gene>
<feature type="compositionally biased region" description="Low complexity" evidence="1">
    <location>
        <begin position="145"/>
        <end position="163"/>
    </location>
</feature>
<dbReference type="Proteomes" id="UP001629113">
    <property type="component" value="Unassembled WGS sequence"/>
</dbReference>
<evidence type="ECO:0000313" key="2">
    <source>
        <dbReference type="EMBL" id="KAL3428357.1"/>
    </source>
</evidence>
<feature type="compositionally biased region" description="Pro residues" evidence="1">
    <location>
        <begin position="124"/>
        <end position="140"/>
    </location>
</feature>
<organism evidence="2 3">
    <name type="scientific">Phlyctema vagabunda</name>
    <dbReference type="NCBI Taxonomy" id="108571"/>
    <lineage>
        <taxon>Eukaryota</taxon>
        <taxon>Fungi</taxon>
        <taxon>Dikarya</taxon>
        <taxon>Ascomycota</taxon>
        <taxon>Pezizomycotina</taxon>
        <taxon>Leotiomycetes</taxon>
        <taxon>Helotiales</taxon>
        <taxon>Dermateaceae</taxon>
        <taxon>Phlyctema</taxon>
    </lineage>
</organism>
<sequence length="258" mass="26510">MSGIPIYTQSPINAAKASAVTPQTSTAPPPTYTTPTTPAAAPATTTAAPSAYPVARPGASVPASTGTAHQRYAPTATQENNGPPPPQPGAVPTPMSSSKGNLPPPPKAGQSYQSYQAPSAAAPAPMPLPYPAQMAIPPPTNAFGAQPPTSSTATANTPSSAYPVPVQDYGAAPRESIEHPPGYQQNAYASELTNDQRRAQEVTNASSDTSLGLGGFGQSQSEDSTAGTMWDTAKKWAQTAGEKISEGEQQVWRKINKE</sequence>
<feature type="compositionally biased region" description="Polar residues" evidence="1">
    <location>
        <begin position="183"/>
        <end position="193"/>
    </location>
</feature>
<dbReference type="PRINTS" id="PR01217">
    <property type="entry name" value="PRICHEXTENSN"/>
</dbReference>
<proteinExistence type="predicted"/>
<name>A0ABR4PYB9_9HELO</name>